<keyword evidence="2" id="KW-1185">Reference proteome</keyword>
<accession>A0A7J9CF33</accession>
<organism evidence="1 2">
    <name type="scientific">Gossypium gossypioides</name>
    <name type="common">Mexican cotton</name>
    <name type="synonym">Selera gossypioides</name>
    <dbReference type="NCBI Taxonomy" id="34282"/>
    <lineage>
        <taxon>Eukaryota</taxon>
        <taxon>Viridiplantae</taxon>
        <taxon>Streptophyta</taxon>
        <taxon>Embryophyta</taxon>
        <taxon>Tracheophyta</taxon>
        <taxon>Spermatophyta</taxon>
        <taxon>Magnoliopsida</taxon>
        <taxon>eudicotyledons</taxon>
        <taxon>Gunneridae</taxon>
        <taxon>Pentapetalae</taxon>
        <taxon>rosids</taxon>
        <taxon>malvids</taxon>
        <taxon>Malvales</taxon>
        <taxon>Malvaceae</taxon>
        <taxon>Malvoideae</taxon>
        <taxon>Gossypium</taxon>
    </lineage>
</organism>
<evidence type="ECO:0000313" key="2">
    <source>
        <dbReference type="Proteomes" id="UP000593579"/>
    </source>
</evidence>
<comment type="caution">
    <text evidence="1">The sequence shown here is derived from an EMBL/GenBank/DDBJ whole genome shotgun (WGS) entry which is preliminary data.</text>
</comment>
<name>A0A7J9CF33_GOSGO</name>
<dbReference type="Proteomes" id="UP000593579">
    <property type="component" value="Unassembled WGS sequence"/>
</dbReference>
<dbReference type="EMBL" id="JABEZY010000009">
    <property type="protein sequence ID" value="MBA0747016.1"/>
    <property type="molecule type" value="Genomic_DNA"/>
</dbReference>
<sequence>MVKANPRAKLFKGTHPSLMALFRIWVSFALRSTVEPLSTLAKRSKEAQEIIRDCLLAKYDTLLLQIVWVDCKKNYVEELKKTWSI</sequence>
<evidence type="ECO:0000313" key="1">
    <source>
        <dbReference type="EMBL" id="MBA0747016.1"/>
    </source>
</evidence>
<protein>
    <submittedName>
        <fullName evidence="1">Uncharacterized protein</fullName>
    </submittedName>
</protein>
<dbReference type="AlphaFoldDB" id="A0A7J9CF33"/>
<gene>
    <name evidence="1" type="ORF">Gogos_009485</name>
</gene>
<proteinExistence type="predicted"/>
<reference evidence="1 2" key="1">
    <citation type="journal article" date="2019" name="Genome Biol. Evol.">
        <title>Insights into the evolution of the New World diploid cottons (Gossypium, subgenus Houzingenia) based on genome sequencing.</title>
        <authorList>
            <person name="Grover C.E."/>
            <person name="Arick M.A. 2nd"/>
            <person name="Thrash A."/>
            <person name="Conover J.L."/>
            <person name="Sanders W.S."/>
            <person name="Peterson D.G."/>
            <person name="Frelichowski J.E."/>
            <person name="Scheffler J.A."/>
            <person name="Scheffler B.E."/>
            <person name="Wendel J.F."/>
        </authorList>
    </citation>
    <scope>NUCLEOTIDE SEQUENCE [LARGE SCALE GENOMIC DNA]</scope>
    <source>
        <strain evidence="1">5</strain>
        <tissue evidence="1">Leaf</tissue>
    </source>
</reference>